<dbReference type="EC" id="1.8.1.14" evidence="9"/>
<dbReference type="Pfam" id="PF07992">
    <property type="entry name" value="Pyr_redox_2"/>
    <property type="match status" value="2"/>
</dbReference>
<evidence type="ECO:0000256" key="5">
    <source>
        <dbReference type="ARBA" id="ARBA00023002"/>
    </source>
</evidence>
<evidence type="ECO:0000313" key="9">
    <source>
        <dbReference type="EMBL" id="KFJ04764.1"/>
    </source>
</evidence>
<dbReference type="InterPro" id="IPR036873">
    <property type="entry name" value="Rhodanese-like_dom_sf"/>
</dbReference>
<dbReference type="eggNOG" id="COG0446">
    <property type="taxonomic scope" value="Bacteria"/>
</dbReference>
<keyword evidence="6" id="KW-0676">Redox-active center</keyword>
<dbReference type="RefSeq" id="WP_024462629.1">
    <property type="nucleotide sequence ID" value="NZ_CP062939.1"/>
</dbReference>
<keyword evidence="4" id="KW-0274">FAD</keyword>
<comment type="caution">
    <text evidence="9">The sequence shown here is derived from an EMBL/GenBank/DDBJ whole genome shotgun (WGS) entry which is preliminary data.</text>
</comment>
<dbReference type="Proteomes" id="UP000029055">
    <property type="component" value="Unassembled WGS sequence"/>
</dbReference>
<evidence type="ECO:0000256" key="6">
    <source>
        <dbReference type="ARBA" id="ARBA00023284"/>
    </source>
</evidence>
<dbReference type="InterPro" id="IPR016156">
    <property type="entry name" value="FAD/NAD-linked_Rdtase_dimer_sf"/>
</dbReference>
<proteinExistence type="inferred from homology"/>
<accession>A0A087EAG3</accession>
<dbReference type="SUPFAM" id="SSF51905">
    <property type="entry name" value="FAD/NAD(P)-binding domain"/>
    <property type="match status" value="2"/>
</dbReference>
<feature type="compositionally biased region" description="Polar residues" evidence="7">
    <location>
        <begin position="593"/>
        <end position="614"/>
    </location>
</feature>
<dbReference type="SUPFAM" id="SSF52821">
    <property type="entry name" value="Rhodanese/Cell cycle control phosphatase"/>
    <property type="match status" value="1"/>
</dbReference>
<dbReference type="PRINTS" id="PR00368">
    <property type="entry name" value="FADPNR"/>
</dbReference>
<dbReference type="InterPro" id="IPR050260">
    <property type="entry name" value="FAD-bd_OxRdtase"/>
</dbReference>
<reference evidence="9 10" key="1">
    <citation type="submission" date="2014-03" db="EMBL/GenBank/DDBJ databases">
        <title>Genomics of Bifidobacteria.</title>
        <authorList>
            <person name="Ventura M."/>
            <person name="Milani C."/>
            <person name="Lugli G.A."/>
        </authorList>
    </citation>
    <scope>NUCLEOTIDE SEQUENCE [LARGE SCALE GENOMIC DNA]</scope>
    <source>
        <strain evidence="9 10">LMG 11597</strain>
    </source>
</reference>
<dbReference type="EMBL" id="JGZR01000003">
    <property type="protein sequence ID" value="KFJ04764.1"/>
    <property type="molecule type" value="Genomic_DNA"/>
</dbReference>
<dbReference type="PANTHER" id="PTHR43429">
    <property type="entry name" value="PYRIDINE NUCLEOTIDE-DISULFIDE OXIDOREDUCTASE DOMAIN-CONTAINING"/>
    <property type="match status" value="1"/>
</dbReference>
<dbReference type="Gene3D" id="3.40.250.10">
    <property type="entry name" value="Rhodanese-like domain"/>
    <property type="match status" value="1"/>
</dbReference>
<sequence>MRIVIIGGNAAGMSCAARARRNDESAEILVLERGEHVSYASCGLPYYVGGEITEREDLLVQTPHSLSAVLNITVRTGSEVVAIDPDAHTVEVSTTAGQETVAYDALVLTPGAKPFIPDIPGIGSSFVSTLRTVPDADRVTELARNATSAVVLGGGFIGLETAEALATRGLDVHVVDLAGHILPMMEPEIAAPAADQLRELGVQLHTGVSATSIIERVADGEAVDDTVDGNTGNTDDSTNDNGSAGRADTGKIVDSGIPNGSHAVELSNGDMLPADLVLVSIGVRPDAAIFEAAGIRCDRGAIDVDEHGRTSMPGIWAAGDATLSTDFVTGAKRPVALAGPANRAGRLIADDICNPKTARPIPATLGTAIIRIGKLAVARTGAGCGDLNRADIPFHAIHLEAAQHAGYFPGAAAMRMLVLFGDDGRLLGAQIVGGEGVDKRIDVFAAAIRSGAAIDDLIDEDLAYSPPFGQAKDPVNLAGMLGENVLSGKLRLWYAQELANVVRTDLILDVRNPAEFATGHVRRALNIPHTEVRTRMGEILDAAAGRPIAVMCASGKRSYFAYRILVQHGLSARNLSGGMHVLRDALGDSALTDSSLFESPNQADQADSTDSHSVSAHEGKAHA</sequence>
<dbReference type="PANTHER" id="PTHR43429:SF1">
    <property type="entry name" value="NAD(P)H SULFUR OXIDOREDUCTASE (COA-DEPENDENT)"/>
    <property type="match status" value="1"/>
</dbReference>
<evidence type="ECO:0000256" key="4">
    <source>
        <dbReference type="ARBA" id="ARBA00022827"/>
    </source>
</evidence>
<dbReference type="OrthoDB" id="9802028at2"/>
<name>A0A087EAG3_9BIFI</name>
<dbReference type="Pfam" id="PF02852">
    <property type="entry name" value="Pyr_redox_dim"/>
    <property type="match status" value="1"/>
</dbReference>
<feature type="region of interest" description="Disordered" evidence="7">
    <location>
        <begin position="593"/>
        <end position="623"/>
    </location>
</feature>
<keyword evidence="10" id="KW-1185">Reference proteome</keyword>
<dbReference type="Pfam" id="PF00581">
    <property type="entry name" value="Rhodanese"/>
    <property type="match status" value="1"/>
</dbReference>
<dbReference type="PROSITE" id="PS50206">
    <property type="entry name" value="RHODANESE_3"/>
    <property type="match status" value="1"/>
</dbReference>
<protein>
    <submittedName>
        <fullName evidence="9">Pyridine nucleotide-disulfide oxidoreductase</fullName>
        <ecNumber evidence="9">1.8.1.14</ecNumber>
    </submittedName>
</protein>
<evidence type="ECO:0000256" key="3">
    <source>
        <dbReference type="ARBA" id="ARBA00022630"/>
    </source>
</evidence>
<dbReference type="eggNOG" id="COG0607">
    <property type="taxonomic scope" value="Bacteria"/>
</dbReference>
<comment type="similarity">
    <text evidence="2">Belongs to the class-III pyridine nucleotide-disulfide oxidoreductase family.</text>
</comment>
<dbReference type="GO" id="GO:0050451">
    <property type="term" value="F:CoA-disulfide reductase (NADPH) activity"/>
    <property type="evidence" value="ECO:0007669"/>
    <property type="project" value="UniProtKB-EC"/>
</dbReference>
<evidence type="ECO:0000313" key="10">
    <source>
        <dbReference type="Proteomes" id="UP000029055"/>
    </source>
</evidence>
<feature type="compositionally biased region" description="Low complexity" evidence="7">
    <location>
        <begin position="228"/>
        <end position="243"/>
    </location>
</feature>
<organism evidence="9 10">
    <name type="scientific">Bifidobacterium subtile</name>
    <dbReference type="NCBI Taxonomy" id="77635"/>
    <lineage>
        <taxon>Bacteria</taxon>
        <taxon>Bacillati</taxon>
        <taxon>Actinomycetota</taxon>
        <taxon>Actinomycetes</taxon>
        <taxon>Bifidobacteriales</taxon>
        <taxon>Bifidobacteriaceae</taxon>
        <taxon>Bifidobacterium</taxon>
    </lineage>
</organism>
<feature type="region of interest" description="Disordered" evidence="7">
    <location>
        <begin position="221"/>
        <end position="256"/>
    </location>
</feature>
<evidence type="ECO:0000256" key="1">
    <source>
        <dbReference type="ARBA" id="ARBA00001974"/>
    </source>
</evidence>
<dbReference type="InterPro" id="IPR001763">
    <property type="entry name" value="Rhodanese-like_dom"/>
</dbReference>
<comment type="cofactor">
    <cofactor evidence="1">
        <name>FAD</name>
        <dbReference type="ChEBI" id="CHEBI:57692"/>
    </cofactor>
</comment>
<dbReference type="PROSITE" id="PS51257">
    <property type="entry name" value="PROKAR_LIPOPROTEIN"/>
    <property type="match status" value="1"/>
</dbReference>
<dbReference type="Gene3D" id="3.50.50.60">
    <property type="entry name" value="FAD/NAD(P)-binding domain"/>
    <property type="match status" value="4"/>
</dbReference>
<dbReference type="AlphaFoldDB" id="A0A087EAG3"/>
<dbReference type="InterPro" id="IPR004099">
    <property type="entry name" value="Pyr_nucl-diS_OxRdtase_dimer"/>
</dbReference>
<dbReference type="InterPro" id="IPR023753">
    <property type="entry name" value="FAD/NAD-binding_dom"/>
</dbReference>
<dbReference type="PRINTS" id="PR00411">
    <property type="entry name" value="PNDRDTASEI"/>
</dbReference>
<keyword evidence="3" id="KW-0285">Flavoprotein</keyword>
<dbReference type="SMART" id="SM00450">
    <property type="entry name" value="RHOD"/>
    <property type="match status" value="1"/>
</dbReference>
<evidence type="ECO:0000256" key="7">
    <source>
        <dbReference type="SAM" id="MobiDB-lite"/>
    </source>
</evidence>
<evidence type="ECO:0000256" key="2">
    <source>
        <dbReference type="ARBA" id="ARBA00009130"/>
    </source>
</evidence>
<gene>
    <name evidence="9" type="ORF">BISU_0776</name>
</gene>
<keyword evidence="5 9" id="KW-0560">Oxidoreductase</keyword>
<dbReference type="SUPFAM" id="SSF55424">
    <property type="entry name" value="FAD/NAD-linked reductases, dimerisation (C-terminal) domain"/>
    <property type="match status" value="1"/>
</dbReference>
<dbReference type="InterPro" id="IPR036188">
    <property type="entry name" value="FAD/NAD-bd_sf"/>
</dbReference>
<dbReference type="STRING" id="77635.BISU_0776"/>
<feature type="domain" description="Rhodanese" evidence="8">
    <location>
        <begin position="506"/>
        <end position="591"/>
    </location>
</feature>
<evidence type="ECO:0000259" key="8">
    <source>
        <dbReference type="PROSITE" id="PS50206"/>
    </source>
</evidence>